<proteinExistence type="predicted"/>
<comment type="caution">
    <text evidence="1">The sequence shown here is derived from an EMBL/GenBank/DDBJ whole genome shotgun (WGS) entry which is preliminary data.</text>
</comment>
<dbReference type="Proteomes" id="UP001559623">
    <property type="component" value="Unassembled WGS sequence"/>
</dbReference>
<reference evidence="1 2" key="1">
    <citation type="submission" date="2023-04" db="EMBL/GenBank/DDBJ databases">
        <title>Genome Sequence of Selenomonas sputigena ATCC 33150.</title>
        <authorList>
            <person name="Miller D.P."/>
            <person name="Anvari S."/>
            <person name="Polson S.W."/>
            <person name="Macdonald M."/>
            <person name="Mcdowell J.V."/>
        </authorList>
    </citation>
    <scope>NUCLEOTIDE SEQUENCE [LARGE SCALE GENOMIC DNA]</scope>
    <source>
        <strain evidence="1 2">ATCC 33150</strain>
    </source>
</reference>
<keyword evidence="2" id="KW-1185">Reference proteome</keyword>
<sequence length="199" mass="22576">MSAFLAPIHFRMYRKIRAQEDLTKAVAALAAEHAWLTEEEAAAYGKEEPRPLEDIIDLSNIHGWLLRQIEDAETRYAKLVTHLLKEDAARFAEIKNTAFAVGAAHAPKETSPRALYSALDELLLDGMPCDGACMVTDSSEANFTWELRLDVHGPFWTKAGGKADHYYTLREKLMEGFLSQSNQRIVTEDRQTYRFAEKE</sequence>
<dbReference type="EMBL" id="JARVLH010000001">
    <property type="protein sequence ID" value="MEX5284051.1"/>
    <property type="molecule type" value="Genomic_DNA"/>
</dbReference>
<organism evidence="1 2">
    <name type="scientific">Selenomonas sputigena</name>
    <dbReference type="NCBI Taxonomy" id="69823"/>
    <lineage>
        <taxon>Bacteria</taxon>
        <taxon>Bacillati</taxon>
        <taxon>Bacillota</taxon>
        <taxon>Negativicutes</taxon>
        <taxon>Selenomonadales</taxon>
        <taxon>Selenomonadaceae</taxon>
        <taxon>Selenomonas</taxon>
    </lineage>
</organism>
<accession>A0ABV3X1I7</accession>
<gene>
    <name evidence="1" type="ORF">QCO44_00105</name>
</gene>
<evidence type="ECO:0000313" key="1">
    <source>
        <dbReference type="EMBL" id="MEX5284051.1"/>
    </source>
</evidence>
<name>A0ABV3X1I7_9FIRM</name>
<dbReference type="RefSeq" id="WP_368845788.1">
    <property type="nucleotide sequence ID" value="NZ_CP194411.1"/>
</dbReference>
<protein>
    <submittedName>
        <fullName evidence="1">Uncharacterized protein</fullName>
    </submittedName>
</protein>
<evidence type="ECO:0000313" key="2">
    <source>
        <dbReference type="Proteomes" id="UP001559623"/>
    </source>
</evidence>